<dbReference type="Pfam" id="PF06912">
    <property type="entry name" value="DUF1275"/>
    <property type="match status" value="1"/>
</dbReference>
<dbReference type="PATRIC" id="fig|1423733.4.peg.181"/>
<dbReference type="Proteomes" id="UP000051845">
    <property type="component" value="Unassembled WGS sequence"/>
</dbReference>
<dbReference type="EMBL" id="AYYR01000082">
    <property type="protein sequence ID" value="KRM74406.1"/>
    <property type="molecule type" value="Genomic_DNA"/>
</dbReference>
<proteinExistence type="predicted"/>
<dbReference type="PANTHER" id="PTHR37314:SF4">
    <property type="entry name" value="UPF0700 TRANSMEMBRANE PROTEIN YOAK"/>
    <property type="match status" value="1"/>
</dbReference>
<feature type="transmembrane region" description="Helical" evidence="1">
    <location>
        <begin position="89"/>
        <end position="108"/>
    </location>
</feature>
<keyword evidence="1" id="KW-1133">Transmembrane helix</keyword>
<accession>A0A0R2BDU3</accession>
<dbReference type="AlphaFoldDB" id="A0A0R2BDU3"/>
<feature type="transmembrane region" description="Helical" evidence="1">
    <location>
        <begin position="58"/>
        <end position="77"/>
    </location>
</feature>
<comment type="caution">
    <text evidence="2">The sequence shown here is derived from an EMBL/GenBank/DDBJ whole genome shotgun (WGS) entry which is preliminary data.</text>
</comment>
<feature type="transmembrane region" description="Helical" evidence="1">
    <location>
        <begin position="171"/>
        <end position="191"/>
    </location>
</feature>
<evidence type="ECO:0008006" key="4">
    <source>
        <dbReference type="Google" id="ProtNLM"/>
    </source>
</evidence>
<keyword evidence="1" id="KW-0472">Membrane</keyword>
<feature type="transmembrane region" description="Helical" evidence="1">
    <location>
        <begin position="114"/>
        <end position="131"/>
    </location>
</feature>
<evidence type="ECO:0000313" key="2">
    <source>
        <dbReference type="EMBL" id="KRM74406.1"/>
    </source>
</evidence>
<evidence type="ECO:0000313" key="3">
    <source>
        <dbReference type="Proteomes" id="UP000051845"/>
    </source>
</evidence>
<gene>
    <name evidence="2" type="ORF">FC82_GL000164</name>
</gene>
<dbReference type="PANTHER" id="PTHR37314">
    <property type="entry name" value="SLR0142 PROTEIN"/>
    <property type="match status" value="1"/>
</dbReference>
<dbReference type="RefSeq" id="WP_056997216.1">
    <property type="nucleotide sequence ID" value="NZ_AYYR01000082.1"/>
</dbReference>
<name>A0A0R2BDU3_SECCO</name>
<evidence type="ECO:0000256" key="1">
    <source>
        <dbReference type="SAM" id="Phobius"/>
    </source>
</evidence>
<feature type="transmembrane region" description="Helical" evidence="1">
    <location>
        <begin position="7"/>
        <end position="28"/>
    </location>
</feature>
<sequence>MRPSTKTVITVTTILQTFIMGTIDAYTFNTFNGSFVSAQTGNLIVFGIELATKGWHTAYIRVPVMVGFVLGAILAQAFRHLLLVEKKQFEFQLGISVVSLIALLTIGTHPINDLVMLFLLGMFASYQLTLFNQVGETSVNNGIMTGNLKNMSNQFYEAIFQQDRTAMKQSLSLLVGISMFTLGVLTSAYAMKSAPMMVFGIAAVINTGLLGLALFSVSNQPIRR</sequence>
<dbReference type="InterPro" id="IPR010699">
    <property type="entry name" value="DUF1275"/>
</dbReference>
<keyword evidence="1" id="KW-0812">Transmembrane</keyword>
<organism evidence="2 3">
    <name type="scientific">Secundilactobacillus collinoides DSM 20515 = JCM 1123</name>
    <dbReference type="NCBI Taxonomy" id="1423733"/>
    <lineage>
        <taxon>Bacteria</taxon>
        <taxon>Bacillati</taxon>
        <taxon>Bacillota</taxon>
        <taxon>Bacilli</taxon>
        <taxon>Lactobacillales</taxon>
        <taxon>Lactobacillaceae</taxon>
        <taxon>Secundilactobacillus</taxon>
    </lineage>
</organism>
<protein>
    <recommendedName>
        <fullName evidence="4">ABC superfamily ATP binding cassette transporter, ABC protein</fullName>
    </recommendedName>
</protein>
<dbReference type="STRING" id="33960.TY91_09770"/>
<feature type="transmembrane region" description="Helical" evidence="1">
    <location>
        <begin position="197"/>
        <end position="217"/>
    </location>
</feature>
<reference evidence="2 3" key="1">
    <citation type="journal article" date="2015" name="Genome Announc.">
        <title>Expanding the biotechnology potential of lactobacilli through comparative genomics of 213 strains and associated genera.</title>
        <authorList>
            <person name="Sun Z."/>
            <person name="Harris H.M."/>
            <person name="McCann A."/>
            <person name="Guo C."/>
            <person name="Argimon S."/>
            <person name="Zhang W."/>
            <person name="Yang X."/>
            <person name="Jeffery I.B."/>
            <person name="Cooney J.C."/>
            <person name="Kagawa T.F."/>
            <person name="Liu W."/>
            <person name="Song Y."/>
            <person name="Salvetti E."/>
            <person name="Wrobel A."/>
            <person name="Rasinkangas P."/>
            <person name="Parkhill J."/>
            <person name="Rea M.C."/>
            <person name="O'Sullivan O."/>
            <person name="Ritari J."/>
            <person name="Douillard F.P."/>
            <person name="Paul Ross R."/>
            <person name="Yang R."/>
            <person name="Briner A.E."/>
            <person name="Felis G.E."/>
            <person name="de Vos W.M."/>
            <person name="Barrangou R."/>
            <person name="Klaenhammer T.R."/>
            <person name="Caufield P.W."/>
            <person name="Cui Y."/>
            <person name="Zhang H."/>
            <person name="O'Toole P.W."/>
        </authorList>
    </citation>
    <scope>NUCLEOTIDE SEQUENCE [LARGE SCALE GENOMIC DNA]</scope>
    <source>
        <strain evidence="2 3">DSM 20515</strain>
    </source>
</reference>